<dbReference type="FunFam" id="3.30.450.20:FF:000017">
    <property type="entry name" value="SIM bHLH transcription factor 2"/>
    <property type="match status" value="1"/>
</dbReference>
<gene>
    <name evidence="16" type="primary">LOC106605499</name>
</gene>
<dbReference type="Pfam" id="PF06621">
    <property type="entry name" value="SIM_C"/>
    <property type="match status" value="1"/>
</dbReference>
<dbReference type="InterPro" id="IPR001610">
    <property type="entry name" value="PAC"/>
</dbReference>
<dbReference type="GO" id="GO:0030154">
    <property type="term" value="P:cell differentiation"/>
    <property type="evidence" value="ECO:0007669"/>
    <property type="project" value="UniProtKB-KW"/>
</dbReference>
<dbReference type="AlphaFoldDB" id="A0A1S3RWS3"/>
<dbReference type="CDD" id="cd19738">
    <property type="entry name" value="bHLH-PAS_SIM1"/>
    <property type="match status" value="1"/>
</dbReference>
<feature type="compositionally biased region" description="Basic residues" evidence="11">
    <location>
        <begin position="379"/>
        <end position="391"/>
    </location>
</feature>
<feature type="compositionally biased region" description="Low complexity" evidence="11">
    <location>
        <begin position="690"/>
        <end position="717"/>
    </location>
</feature>
<evidence type="ECO:0000256" key="7">
    <source>
        <dbReference type="ARBA" id="ARBA00023125"/>
    </source>
</evidence>
<dbReference type="InterPro" id="IPR035965">
    <property type="entry name" value="PAS-like_dom_sf"/>
</dbReference>
<feature type="region of interest" description="Disordered" evidence="11">
    <location>
        <begin position="658"/>
        <end position="724"/>
    </location>
</feature>
<dbReference type="SUPFAM" id="SSF47459">
    <property type="entry name" value="HLH, helix-loop-helix DNA-binding domain"/>
    <property type="match status" value="1"/>
</dbReference>
<evidence type="ECO:0000256" key="3">
    <source>
        <dbReference type="ARBA" id="ARBA00022737"/>
    </source>
</evidence>
<dbReference type="PROSITE" id="PS50888">
    <property type="entry name" value="BHLH"/>
    <property type="match status" value="1"/>
</dbReference>
<dbReference type="FunFam" id="3.30.450.20:FF:000047">
    <property type="entry name" value="SIM bHLH transcription factor 2"/>
    <property type="match status" value="1"/>
</dbReference>
<dbReference type="FunFam" id="4.10.280.10:FF:000007">
    <property type="entry name" value="single-minded homolog 1 isoform X1"/>
    <property type="match status" value="1"/>
</dbReference>
<evidence type="ECO:0000256" key="10">
    <source>
        <dbReference type="ARBA" id="ARBA00037499"/>
    </source>
</evidence>
<dbReference type="PROSITE" id="PS50112">
    <property type="entry name" value="PAS"/>
    <property type="match status" value="2"/>
</dbReference>
<dbReference type="GO" id="GO:0005634">
    <property type="term" value="C:nucleus"/>
    <property type="evidence" value="ECO:0007669"/>
    <property type="project" value="UniProtKB-SubCell"/>
</dbReference>
<dbReference type="SUPFAM" id="SSF55785">
    <property type="entry name" value="PYP-like sensor domain (PAS domain)"/>
    <property type="match status" value="2"/>
</dbReference>
<dbReference type="OrthoDB" id="6021714at2759"/>
<dbReference type="PROSITE" id="PS51302">
    <property type="entry name" value="SIM_C"/>
    <property type="match status" value="1"/>
</dbReference>
<accession>A0A1S3RWS3</accession>
<keyword evidence="3" id="KW-0677">Repeat</keyword>
<dbReference type="GO" id="GO:0000977">
    <property type="term" value="F:RNA polymerase II transcription regulatory region sequence-specific DNA binding"/>
    <property type="evidence" value="ECO:0007669"/>
    <property type="project" value="TreeGrafter"/>
</dbReference>
<dbReference type="Gene3D" id="4.10.280.10">
    <property type="entry name" value="Helix-loop-helix DNA-binding domain"/>
    <property type="match status" value="1"/>
</dbReference>
<organism evidence="15 16">
    <name type="scientific">Salmo salar</name>
    <name type="common">Atlantic salmon</name>
    <dbReference type="NCBI Taxonomy" id="8030"/>
    <lineage>
        <taxon>Eukaryota</taxon>
        <taxon>Metazoa</taxon>
        <taxon>Chordata</taxon>
        <taxon>Craniata</taxon>
        <taxon>Vertebrata</taxon>
        <taxon>Euteleostomi</taxon>
        <taxon>Actinopterygii</taxon>
        <taxon>Neopterygii</taxon>
        <taxon>Teleostei</taxon>
        <taxon>Protacanthopterygii</taxon>
        <taxon>Salmoniformes</taxon>
        <taxon>Salmonidae</taxon>
        <taxon>Salmoninae</taxon>
        <taxon>Salmo</taxon>
    </lineage>
</organism>
<dbReference type="InterPro" id="IPR011598">
    <property type="entry name" value="bHLH_dom"/>
</dbReference>
<dbReference type="InterPro" id="IPR010578">
    <property type="entry name" value="SIM_C"/>
</dbReference>
<name>A0A1S3RWS3_SALSA</name>
<dbReference type="Pfam" id="PF23171">
    <property type="entry name" value="bHLH_HIF1A"/>
    <property type="match status" value="1"/>
</dbReference>
<comment type="subcellular location">
    <subcellularLocation>
        <location evidence="1">Nucleus</location>
    </subcellularLocation>
</comment>
<sequence>MKEKSKNAARTRREKENSEFYELAKLLPLPSAITSQLDKASIIRLTTSYLKMRIVFPEGLGESWGHVSRTRSLDNVGRELGSHLLQVGSHILQTLDGFIFVVAPDGKVMYISETASVHLGLSQVELTGNSIYEYIHPADHDEMTAVLTAHQPCHSHFVQEYEMERSFFLRMKCVLAKRNAGLTCGGYKVIHCSGYLKIRQYSLDMSPFDGCYQNVGLVAVGHSLPPSAVTEIKLHSNMFMFRASLDMKLIFLDSRVAELTGYEPQDLIEKTLYHHVHSCDSFHLRCAHHLCELVLVKGQVTTKYYRFLAKQGGWVWVQSYATIVHNSRSSRPHCIVSVNYVLTDTEYKGLQLSLDQLTDTKPSFPFSSAPTSLTENRRAPKSRVSRAKAKARLSPYTQYTGFQAERSESDQDSPWAGSPLTDSASPQLLEQGEGLGTSCAYRQFSEPRPLCYSLPITEEHHHHHTPSDSHSHLDRHGHNQTCERGRCEAGRYFLGAPQGGTEAWWGAAHSVLPLAKTSSLENGEGYESSVPHIPSIHSLHNCGQWDQDSVVSSPDGGSASDSGDRYRADYFRVSPQEPSKIETLIRATQQMIKEEENRLQHRSKLHPGPDTPLGPANGLPKGPGPCFTTDYPQGVLHSVLCRGLGQVISPASSPAPLFRLSSPGSDHRLPKPKNYLQQTGQTDLSPLPQPLHHQLGRPGPCSASSPSPAPALYPSHPQTQTGRPYLDKQAATYSLTGRPYLDKQAATYSLTGYALEHLYDTESLRDFYSSAGSTHYDVTSHLRMQAEQGPGHKGTSVIITNGS</sequence>
<evidence type="ECO:0000259" key="12">
    <source>
        <dbReference type="PROSITE" id="PS50112"/>
    </source>
</evidence>
<dbReference type="GO" id="GO:0000981">
    <property type="term" value="F:DNA-binding transcription factor activity, RNA polymerase II-specific"/>
    <property type="evidence" value="ECO:0007669"/>
    <property type="project" value="TreeGrafter"/>
</dbReference>
<evidence type="ECO:0000256" key="11">
    <source>
        <dbReference type="SAM" id="MobiDB-lite"/>
    </source>
</evidence>
<reference evidence="16" key="1">
    <citation type="submission" date="2025-08" db="UniProtKB">
        <authorList>
            <consortium name="RefSeq"/>
        </authorList>
    </citation>
    <scope>IDENTIFICATION</scope>
</reference>
<dbReference type="RefSeq" id="XP_014056698.1">
    <property type="nucleotide sequence ID" value="XM_014201223.2"/>
</dbReference>
<dbReference type="Proteomes" id="UP001652741">
    <property type="component" value="Chromosome ssa05"/>
</dbReference>
<feature type="region of interest" description="Disordered" evidence="11">
    <location>
        <begin position="595"/>
        <end position="625"/>
    </location>
</feature>
<feature type="compositionally biased region" description="Polar residues" evidence="11">
    <location>
        <begin position="365"/>
        <end position="374"/>
    </location>
</feature>
<dbReference type="InterPro" id="IPR013767">
    <property type="entry name" value="PAS_fold"/>
</dbReference>
<feature type="domain" description="PAS" evidence="12">
    <location>
        <begin position="240"/>
        <end position="280"/>
    </location>
</feature>
<evidence type="ECO:0000256" key="4">
    <source>
        <dbReference type="ARBA" id="ARBA00022782"/>
    </source>
</evidence>
<keyword evidence="8" id="KW-0804">Transcription</keyword>
<dbReference type="SMART" id="SM00353">
    <property type="entry name" value="HLH"/>
    <property type="match status" value="1"/>
</dbReference>
<dbReference type="GO" id="GO:0007399">
    <property type="term" value="P:nervous system development"/>
    <property type="evidence" value="ECO:0007669"/>
    <property type="project" value="UniProtKB-KW"/>
</dbReference>
<feature type="region of interest" description="Disordered" evidence="11">
    <location>
        <begin position="460"/>
        <end position="480"/>
    </location>
</feature>
<keyword evidence="7" id="KW-0238">DNA-binding</keyword>
<keyword evidence="4" id="KW-0221">Differentiation</keyword>
<evidence type="ECO:0000256" key="8">
    <source>
        <dbReference type="ARBA" id="ARBA00023163"/>
    </source>
</evidence>
<dbReference type="SMART" id="SM00091">
    <property type="entry name" value="PAS"/>
    <property type="match status" value="2"/>
</dbReference>
<evidence type="ECO:0000256" key="5">
    <source>
        <dbReference type="ARBA" id="ARBA00022902"/>
    </source>
</evidence>
<evidence type="ECO:0000313" key="16">
    <source>
        <dbReference type="RefSeq" id="XP_014056698.1"/>
    </source>
</evidence>
<dbReference type="KEGG" id="sasa:106605499"/>
<dbReference type="PANTHER" id="PTHR23043">
    <property type="entry name" value="HYPOXIA-INDUCIBLE FACTOR 1 ALPHA"/>
    <property type="match status" value="1"/>
</dbReference>
<dbReference type="InterPro" id="IPR036638">
    <property type="entry name" value="HLH_DNA-bd_sf"/>
</dbReference>
<keyword evidence="2" id="KW-0217">Developmental protein</keyword>
<protein>
    <submittedName>
        <fullName evidence="16">Single-minded homolog 1-A isoform X1</fullName>
    </submittedName>
</protein>
<feature type="domain" description="BHLH" evidence="13">
    <location>
        <begin position="1"/>
        <end position="53"/>
    </location>
</feature>
<feature type="region of interest" description="Disordered" evidence="11">
    <location>
        <begin position="365"/>
        <end position="427"/>
    </location>
</feature>
<dbReference type="SMART" id="SM00086">
    <property type="entry name" value="PAC"/>
    <property type="match status" value="1"/>
</dbReference>
<feature type="domain" description="Single-minded C-terminal" evidence="14">
    <location>
        <begin position="346"/>
        <end position="803"/>
    </location>
</feature>
<keyword evidence="6" id="KW-0805">Transcription regulation</keyword>
<dbReference type="InterPro" id="IPR013655">
    <property type="entry name" value="PAS_fold_3"/>
</dbReference>
<dbReference type="InterPro" id="IPR000014">
    <property type="entry name" value="PAS"/>
</dbReference>
<keyword evidence="9" id="KW-0539">Nucleus</keyword>
<evidence type="ECO:0000256" key="1">
    <source>
        <dbReference type="ARBA" id="ARBA00004123"/>
    </source>
</evidence>
<dbReference type="Pfam" id="PF08447">
    <property type="entry name" value="PAS_3"/>
    <property type="match status" value="1"/>
</dbReference>
<feature type="compositionally biased region" description="Polar residues" evidence="11">
    <location>
        <begin position="675"/>
        <end position="684"/>
    </location>
</feature>
<evidence type="ECO:0000259" key="14">
    <source>
        <dbReference type="PROSITE" id="PS51302"/>
    </source>
</evidence>
<dbReference type="PANTHER" id="PTHR23043:SF22">
    <property type="entry name" value="SINGLE-MINDED HOMOLOG 1"/>
    <property type="match status" value="1"/>
</dbReference>
<evidence type="ECO:0000259" key="13">
    <source>
        <dbReference type="PROSITE" id="PS50888"/>
    </source>
</evidence>
<evidence type="ECO:0000256" key="2">
    <source>
        <dbReference type="ARBA" id="ARBA00022473"/>
    </source>
</evidence>
<proteinExistence type="predicted"/>
<dbReference type="GO" id="GO:0046983">
    <property type="term" value="F:protein dimerization activity"/>
    <property type="evidence" value="ECO:0007669"/>
    <property type="project" value="InterPro"/>
</dbReference>
<comment type="function">
    <text evidence="10">Transcriptional factor that may have pleiotropic effects during embryogenesis and in the adult.</text>
</comment>
<evidence type="ECO:0000256" key="9">
    <source>
        <dbReference type="ARBA" id="ARBA00023242"/>
    </source>
</evidence>
<dbReference type="CDD" id="cd00130">
    <property type="entry name" value="PAS"/>
    <property type="match status" value="2"/>
</dbReference>
<evidence type="ECO:0000256" key="6">
    <source>
        <dbReference type="ARBA" id="ARBA00023015"/>
    </source>
</evidence>
<evidence type="ECO:0000313" key="15">
    <source>
        <dbReference type="Proteomes" id="UP001652741"/>
    </source>
</evidence>
<dbReference type="GeneID" id="106605499"/>
<keyword evidence="5" id="KW-0524">Neurogenesis</keyword>
<dbReference type="Pfam" id="PF00989">
    <property type="entry name" value="PAS"/>
    <property type="match status" value="1"/>
</dbReference>
<keyword evidence="15" id="KW-1185">Reference proteome</keyword>
<dbReference type="Gene3D" id="3.30.450.20">
    <property type="entry name" value="PAS domain"/>
    <property type="match status" value="2"/>
</dbReference>
<feature type="domain" description="PAS" evidence="12">
    <location>
        <begin position="90"/>
        <end position="147"/>
    </location>
</feature>